<organism evidence="4 5">
    <name type="scientific">Nocardioides conyzicola</name>
    <dbReference type="NCBI Taxonomy" id="1651781"/>
    <lineage>
        <taxon>Bacteria</taxon>
        <taxon>Bacillati</taxon>
        <taxon>Actinomycetota</taxon>
        <taxon>Actinomycetes</taxon>
        <taxon>Propionibacteriales</taxon>
        <taxon>Nocardioidaceae</taxon>
        <taxon>Nocardioides</taxon>
    </lineage>
</organism>
<gene>
    <name evidence="4" type="ORF">GCM10023349_02000</name>
</gene>
<dbReference type="SUPFAM" id="SSF56300">
    <property type="entry name" value="Metallo-dependent phosphatases"/>
    <property type="match status" value="1"/>
</dbReference>
<dbReference type="PANTHER" id="PTHR43606:SF1">
    <property type="entry name" value="PHOD-LIKE PHOSPHATASE METALLOPHOSPHATASE DOMAIN-CONTAINING PROTEIN"/>
    <property type="match status" value="1"/>
</dbReference>
<dbReference type="InterPro" id="IPR052900">
    <property type="entry name" value="Phospholipid_Metab_Enz"/>
</dbReference>
<feature type="domain" description="PhoD-like phosphatase metallophosphatase" evidence="2">
    <location>
        <begin position="150"/>
        <end position="476"/>
    </location>
</feature>
<dbReference type="Gene3D" id="3.60.21.70">
    <property type="entry name" value="PhoD-like phosphatase"/>
    <property type="match status" value="1"/>
</dbReference>
<proteinExistence type="predicted"/>
<name>A0ABP8WJX3_9ACTN</name>
<dbReference type="InterPro" id="IPR029052">
    <property type="entry name" value="Metallo-depent_PP-like"/>
</dbReference>
<evidence type="ECO:0000313" key="5">
    <source>
        <dbReference type="Proteomes" id="UP001499974"/>
    </source>
</evidence>
<protein>
    <submittedName>
        <fullName evidence="4">Alkaline phosphatase D family protein</fullName>
    </submittedName>
</protein>
<evidence type="ECO:0000259" key="2">
    <source>
        <dbReference type="Pfam" id="PF09423"/>
    </source>
</evidence>
<dbReference type="InterPro" id="IPR018946">
    <property type="entry name" value="PhoD-like_MPP"/>
</dbReference>
<reference evidence="5" key="1">
    <citation type="journal article" date="2019" name="Int. J. Syst. Evol. Microbiol.">
        <title>The Global Catalogue of Microorganisms (GCM) 10K type strain sequencing project: providing services to taxonomists for standard genome sequencing and annotation.</title>
        <authorList>
            <consortium name="The Broad Institute Genomics Platform"/>
            <consortium name="The Broad Institute Genome Sequencing Center for Infectious Disease"/>
            <person name="Wu L."/>
            <person name="Ma J."/>
        </authorList>
    </citation>
    <scope>NUCLEOTIDE SEQUENCE [LARGE SCALE GENOMIC DNA]</scope>
    <source>
        <strain evidence="5">JCM 18531</strain>
    </source>
</reference>
<evidence type="ECO:0000313" key="4">
    <source>
        <dbReference type="EMBL" id="GAA4691004.1"/>
    </source>
</evidence>
<dbReference type="Pfam" id="PF09423">
    <property type="entry name" value="PhoD"/>
    <property type="match status" value="1"/>
</dbReference>
<dbReference type="RefSeq" id="WP_345518335.1">
    <property type="nucleotide sequence ID" value="NZ_BAABKM010000001.1"/>
</dbReference>
<dbReference type="EMBL" id="BAABKM010000001">
    <property type="protein sequence ID" value="GAA4691004.1"/>
    <property type="molecule type" value="Genomic_DNA"/>
</dbReference>
<dbReference type="Proteomes" id="UP001499974">
    <property type="component" value="Unassembled WGS sequence"/>
</dbReference>
<dbReference type="CDD" id="cd07389">
    <property type="entry name" value="MPP_PhoD"/>
    <property type="match status" value="1"/>
</dbReference>
<dbReference type="Pfam" id="PF16655">
    <property type="entry name" value="PhoD_N"/>
    <property type="match status" value="1"/>
</dbReference>
<dbReference type="PANTHER" id="PTHR43606">
    <property type="entry name" value="PHOSPHATASE, PUTATIVE (AFU_ORTHOLOGUE AFUA_6G08710)-RELATED"/>
    <property type="match status" value="1"/>
</dbReference>
<evidence type="ECO:0000259" key="3">
    <source>
        <dbReference type="Pfam" id="PF16655"/>
    </source>
</evidence>
<keyword evidence="5" id="KW-1185">Reference proteome</keyword>
<evidence type="ECO:0000256" key="1">
    <source>
        <dbReference type="SAM" id="MobiDB-lite"/>
    </source>
</evidence>
<dbReference type="InterPro" id="IPR038607">
    <property type="entry name" value="PhoD-like_sf"/>
</dbReference>
<accession>A0ABP8WJX3</accession>
<sequence length="521" mass="56964">MPHVGRRSALFAGVGVGATPGLLAAGWPGRAPGHAPGQVRQRLSLTHGARSGEVTTDSAVLWARSSGRGRMSVRLESNGRELRSLRGPRVDERSDLTGRVQLRGLAPGRRYDATVSFTGDDGVAGQTERVSFSTAPVHAAPTSLVWSGDTCGQGFGINEELGGLTTYAAIHRTRPDLFVHCGDTIYADLEIPASFQEESGHVWRNLVSDGVEKVSETLEEFRGRQRYVLQDENVRALYTDVPTIAQWDDHETCNNWYPGEVLDDDRYTERRCDVLAARGRRAWQEYMPVPVSTFVERGGDGYASGRIYRKVPRGQHLDLFVLDMRSYRGTNDTSTHASQGILGPAQEKWLTESVIASRATWKVISADLPLSIPSTHADDLDGPSNGDDGPPTGREPELARILSAWKRAGVTGVVFITADVHYTAAHHYAPDRASFSDFDPFWEFVSGPLAAETFPRKDGLLDQTFGPEVVFSKGNDTDLRQSPRDGNQFFGHLETDPAGALTVTLHEGSGAALWQRTLEPA</sequence>
<feature type="region of interest" description="Disordered" evidence="1">
    <location>
        <begin position="374"/>
        <end position="395"/>
    </location>
</feature>
<comment type="caution">
    <text evidence="4">The sequence shown here is derived from an EMBL/GenBank/DDBJ whole genome shotgun (WGS) entry which is preliminary data.</text>
</comment>
<dbReference type="InterPro" id="IPR032093">
    <property type="entry name" value="PhoD_N"/>
</dbReference>
<feature type="domain" description="Phospholipase D N-terminal" evidence="3">
    <location>
        <begin position="47"/>
        <end position="111"/>
    </location>
</feature>